<name>A0A9P7XRW1_9FUNG</name>
<dbReference type="EMBL" id="JAHRHY010000010">
    <property type="protein sequence ID" value="KAG9066255.1"/>
    <property type="molecule type" value="Genomic_DNA"/>
</dbReference>
<dbReference type="OrthoDB" id="5340906at2759"/>
<evidence type="ECO:0000313" key="3">
    <source>
        <dbReference type="Proteomes" id="UP000707451"/>
    </source>
</evidence>
<protein>
    <submittedName>
        <fullName evidence="2">Uncharacterized protein</fullName>
    </submittedName>
</protein>
<evidence type="ECO:0000313" key="2">
    <source>
        <dbReference type="EMBL" id="KAG9066255.1"/>
    </source>
</evidence>
<gene>
    <name evidence="2" type="ORF">KI688_001476</name>
</gene>
<dbReference type="AlphaFoldDB" id="A0A9P7XRW1"/>
<dbReference type="Proteomes" id="UP000707451">
    <property type="component" value="Unassembled WGS sequence"/>
</dbReference>
<evidence type="ECO:0000256" key="1">
    <source>
        <dbReference type="SAM" id="MobiDB-lite"/>
    </source>
</evidence>
<comment type="caution">
    <text evidence="2">The sequence shown here is derived from an EMBL/GenBank/DDBJ whole genome shotgun (WGS) entry which is preliminary data.</text>
</comment>
<proteinExistence type="predicted"/>
<accession>A0A9P7XRW1</accession>
<keyword evidence="3" id="KW-1185">Reference proteome</keyword>
<sequence length="138" mass="14949">MQMSVFDCQQKRLGSSSPGYSPTLADTQRINGKGLLFQVDRPGAFGGDKESSPEYPGRQDVTQLWSCDPKSIKILGIDLGQAFVVGASAILPTREQLNVEQGQEFGITTMASLLSSVEAEEDEEALRLLFDAGAYKCL</sequence>
<feature type="region of interest" description="Disordered" evidence="1">
    <location>
        <begin position="1"/>
        <end position="22"/>
    </location>
</feature>
<organism evidence="2 3">
    <name type="scientific">Linnemannia hyalina</name>
    <dbReference type="NCBI Taxonomy" id="64524"/>
    <lineage>
        <taxon>Eukaryota</taxon>
        <taxon>Fungi</taxon>
        <taxon>Fungi incertae sedis</taxon>
        <taxon>Mucoromycota</taxon>
        <taxon>Mortierellomycotina</taxon>
        <taxon>Mortierellomycetes</taxon>
        <taxon>Mortierellales</taxon>
        <taxon>Mortierellaceae</taxon>
        <taxon>Linnemannia</taxon>
    </lineage>
</organism>
<feature type="compositionally biased region" description="Polar residues" evidence="1">
    <location>
        <begin position="12"/>
        <end position="22"/>
    </location>
</feature>
<reference evidence="2" key="1">
    <citation type="submission" date="2021-06" db="EMBL/GenBank/DDBJ databases">
        <title>Genome Sequence of Mortierella hyaline Strain SCG-10, a Cold-Adapted, Nitrate-Reducing Fungus Isolated from Soil in Minnesota, USA.</title>
        <authorList>
            <person name="Aldossari N."/>
        </authorList>
    </citation>
    <scope>NUCLEOTIDE SEQUENCE</scope>
    <source>
        <strain evidence="2">SCG-10</strain>
    </source>
</reference>